<dbReference type="Proteomes" id="UP000589620">
    <property type="component" value="Unassembled WGS sequence"/>
</dbReference>
<evidence type="ECO:0000256" key="1">
    <source>
        <dbReference type="ARBA" id="ARBA00007689"/>
    </source>
</evidence>
<evidence type="ECO:0000313" key="4">
    <source>
        <dbReference type="Proteomes" id="UP000589620"/>
    </source>
</evidence>
<dbReference type="Pfam" id="PF03795">
    <property type="entry name" value="YCII"/>
    <property type="match status" value="1"/>
</dbReference>
<dbReference type="InterPro" id="IPR005545">
    <property type="entry name" value="YCII"/>
</dbReference>
<dbReference type="PANTHER" id="PTHR35174">
    <property type="entry name" value="BLL7171 PROTEIN-RELATED"/>
    <property type="match status" value="1"/>
</dbReference>
<keyword evidence="4" id="KW-1185">Reference proteome</keyword>
<evidence type="ECO:0000313" key="3">
    <source>
        <dbReference type="EMBL" id="NYD74539.1"/>
    </source>
</evidence>
<dbReference type="SUPFAM" id="SSF54909">
    <property type="entry name" value="Dimeric alpha+beta barrel"/>
    <property type="match status" value="1"/>
</dbReference>
<feature type="domain" description="YCII-related" evidence="2">
    <location>
        <begin position="3"/>
        <end position="104"/>
    </location>
</feature>
<protein>
    <recommendedName>
        <fullName evidence="2">YCII-related domain-containing protein</fullName>
    </recommendedName>
</protein>
<organism evidence="3 4">
    <name type="scientific">Leifsonia soli</name>
    <dbReference type="NCBI Taxonomy" id="582665"/>
    <lineage>
        <taxon>Bacteria</taxon>
        <taxon>Bacillati</taxon>
        <taxon>Actinomycetota</taxon>
        <taxon>Actinomycetes</taxon>
        <taxon>Micrococcales</taxon>
        <taxon>Microbacteriaceae</taxon>
        <taxon>Leifsonia</taxon>
    </lineage>
</organism>
<dbReference type="EMBL" id="JACCBJ010000001">
    <property type="protein sequence ID" value="NYD74539.1"/>
    <property type="molecule type" value="Genomic_DNA"/>
</dbReference>
<accession>A0A852SZH0</accession>
<dbReference type="InterPro" id="IPR011008">
    <property type="entry name" value="Dimeric_a/b-barrel"/>
</dbReference>
<name>A0A852SZH0_9MICO</name>
<dbReference type="Gene3D" id="3.30.70.1060">
    <property type="entry name" value="Dimeric alpha+beta barrel"/>
    <property type="match status" value="1"/>
</dbReference>
<dbReference type="RefSeq" id="WP_179456434.1">
    <property type="nucleotide sequence ID" value="NZ_BAAAPX010000001.1"/>
</dbReference>
<evidence type="ECO:0000259" key="2">
    <source>
        <dbReference type="Pfam" id="PF03795"/>
    </source>
</evidence>
<proteinExistence type="inferred from homology"/>
<sequence>MPQYAILIFSDPTAEHDAAELAEHDAHSADLIRSGALAAAYALAPRTAARSVRAESVTDGPFTESKELIAGIGIIEAPDLDAALAIARRNPATRHGAGVEVREIESAYLREATAG</sequence>
<reference evidence="3 4" key="1">
    <citation type="submission" date="2020-07" db="EMBL/GenBank/DDBJ databases">
        <title>Sequencing the genomes of 1000 actinobacteria strains.</title>
        <authorList>
            <person name="Klenk H.-P."/>
        </authorList>
    </citation>
    <scope>NUCLEOTIDE SEQUENCE [LARGE SCALE GENOMIC DNA]</scope>
    <source>
        <strain evidence="3 4">DSM 23871</strain>
    </source>
</reference>
<comment type="similarity">
    <text evidence="1">Belongs to the YciI family.</text>
</comment>
<dbReference type="PANTHER" id="PTHR35174:SF3">
    <property type="entry name" value="BLL7171 PROTEIN"/>
    <property type="match status" value="1"/>
</dbReference>
<dbReference type="AlphaFoldDB" id="A0A852SZH0"/>
<comment type="caution">
    <text evidence="3">The sequence shown here is derived from an EMBL/GenBank/DDBJ whole genome shotgun (WGS) entry which is preliminary data.</text>
</comment>
<gene>
    <name evidence="3" type="ORF">BJ963_002058</name>
</gene>